<keyword evidence="3" id="KW-1185">Reference proteome</keyword>
<evidence type="ECO:0000313" key="3">
    <source>
        <dbReference type="Proteomes" id="UP001152803"/>
    </source>
</evidence>
<evidence type="ECO:0000259" key="1">
    <source>
        <dbReference type="Pfam" id="PF13888"/>
    </source>
</evidence>
<proteinExistence type="predicted"/>
<gene>
    <name evidence="2" type="ORF">COCON_G00119070</name>
</gene>
<accession>A0A9Q1DHA4</accession>
<dbReference type="Proteomes" id="UP001152803">
    <property type="component" value="Unassembled WGS sequence"/>
</dbReference>
<dbReference type="EMBL" id="JAFJMO010000008">
    <property type="protein sequence ID" value="KAJ8269300.1"/>
    <property type="molecule type" value="Genomic_DNA"/>
</dbReference>
<dbReference type="OrthoDB" id="8924709at2759"/>
<dbReference type="AlphaFoldDB" id="A0A9Q1DHA4"/>
<comment type="caution">
    <text evidence="2">The sequence shown here is derived from an EMBL/GenBank/DDBJ whole genome shotgun (WGS) entry which is preliminary data.</text>
</comment>
<name>A0A9Q1DHA4_CONCO</name>
<dbReference type="Pfam" id="PF13888">
    <property type="entry name" value="MRF_C2"/>
    <property type="match status" value="1"/>
</dbReference>
<evidence type="ECO:0000313" key="2">
    <source>
        <dbReference type="EMBL" id="KAJ8269300.1"/>
    </source>
</evidence>
<sequence>MHEWTLPIAQLFQSSYQFRATVAGQANCSTDPNYAEALFTDYHFHFYRRCY</sequence>
<protein>
    <recommendedName>
        <fullName evidence="1">Myelin gene regulatory factor C-terminal domain-containing protein</fullName>
    </recommendedName>
</protein>
<reference evidence="2" key="1">
    <citation type="journal article" date="2023" name="Science">
        <title>Genome structures resolve the early diversification of teleost fishes.</title>
        <authorList>
            <person name="Parey E."/>
            <person name="Louis A."/>
            <person name="Montfort J."/>
            <person name="Bouchez O."/>
            <person name="Roques C."/>
            <person name="Iampietro C."/>
            <person name="Lluch J."/>
            <person name="Castinel A."/>
            <person name="Donnadieu C."/>
            <person name="Desvignes T."/>
            <person name="Floi Bucao C."/>
            <person name="Jouanno E."/>
            <person name="Wen M."/>
            <person name="Mejri S."/>
            <person name="Dirks R."/>
            <person name="Jansen H."/>
            <person name="Henkel C."/>
            <person name="Chen W.J."/>
            <person name="Zahm M."/>
            <person name="Cabau C."/>
            <person name="Klopp C."/>
            <person name="Thompson A.W."/>
            <person name="Robinson-Rechavi M."/>
            <person name="Braasch I."/>
            <person name="Lecointre G."/>
            <person name="Bobe J."/>
            <person name="Postlethwait J.H."/>
            <person name="Berthelot C."/>
            <person name="Roest Crollius H."/>
            <person name="Guiguen Y."/>
        </authorList>
    </citation>
    <scope>NUCLEOTIDE SEQUENCE</scope>
    <source>
        <strain evidence="2">Concon-B</strain>
    </source>
</reference>
<dbReference type="InterPro" id="IPR025719">
    <property type="entry name" value="MYRF_C2"/>
</dbReference>
<organism evidence="2 3">
    <name type="scientific">Conger conger</name>
    <name type="common">Conger eel</name>
    <name type="synonym">Muraena conger</name>
    <dbReference type="NCBI Taxonomy" id="82655"/>
    <lineage>
        <taxon>Eukaryota</taxon>
        <taxon>Metazoa</taxon>
        <taxon>Chordata</taxon>
        <taxon>Craniata</taxon>
        <taxon>Vertebrata</taxon>
        <taxon>Euteleostomi</taxon>
        <taxon>Actinopterygii</taxon>
        <taxon>Neopterygii</taxon>
        <taxon>Teleostei</taxon>
        <taxon>Anguilliformes</taxon>
        <taxon>Congridae</taxon>
        <taxon>Conger</taxon>
    </lineage>
</organism>
<feature type="domain" description="Myelin gene regulatory factor C-terminal" evidence="1">
    <location>
        <begin position="2"/>
        <end position="50"/>
    </location>
</feature>